<evidence type="ECO:0000256" key="1">
    <source>
        <dbReference type="SAM" id="MobiDB-lite"/>
    </source>
</evidence>
<evidence type="ECO:0000313" key="2">
    <source>
        <dbReference type="EMBL" id="KAG8184050.1"/>
    </source>
</evidence>
<proteinExistence type="predicted"/>
<protein>
    <submittedName>
        <fullName evidence="2">Uncharacterized protein</fullName>
    </submittedName>
</protein>
<gene>
    <name evidence="2" type="ORF">JTE90_011547</name>
</gene>
<feature type="compositionally biased region" description="Basic and acidic residues" evidence="1">
    <location>
        <begin position="18"/>
        <end position="30"/>
    </location>
</feature>
<organism evidence="2 3">
    <name type="scientific">Oedothorax gibbosus</name>
    <dbReference type="NCBI Taxonomy" id="931172"/>
    <lineage>
        <taxon>Eukaryota</taxon>
        <taxon>Metazoa</taxon>
        <taxon>Ecdysozoa</taxon>
        <taxon>Arthropoda</taxon>
        <taxon>Chelicerata</taxon>
        <taxon>Arachnida</taxon>
        <taxon>Araneae</taxon>
        <taxon>Araneomorphae</taxon>
        <taxon>Entelegynae</taxon>
        <taxon>Araneoidea</taxon>
        <taxon>Linyphiidae</taxon>
        <taxon>Erigoninae</taxon>
        <taxon>Oedothorax</taxon>
    </lineage>
</organism>
<dbReference type="Proteomes" id="UP000827092">
    <property type="component" value="Unassembled WGS sequence"/>
</dbReference>
<sequence>MYLNTTYSSPHPMKAKPFHSESRPKQALHVDNDKNIVEISHPNKKTATSSSQTICLAFQLTLILSVF</sequence>
<accession>A0AAV6UI00</accession>
<dbReference type="EMBL" id="JAFNEN010000390">
    <property type="protein sequence ID" value="KAG8184050.1"/>
    <property type="molecule type" value="Genomic_DNA"/>
</dbReference>
<comment type="caution">
    <text evidence="2">The sequence shown here is derived from an EMBL/GenBank/DDBJ whole genome shotgun (WGS) entry which is preliminary data.</text>
</comment>
<dbReference type="AlphaFoldDB" id="A0AAV6UI00"/>
<reference evidence="2 3" key="1">
    <citation type="journal article" date="2022" name="Nat. Ecol. Evol.">
        <title>A masculinizing supergene underlies an exaggerated male reproductive morph in a spider.</title>
        <authorList>
            <person name="Hendrickx F."/>
            <person name="De Corte Z."/>
            <person name="Sonet G."/>
            <person name="Van Belleghem S.M."/>
            <person name="Kostlbacher S."/>
            <person name="Vangestel C."/>
        </authorList>
    </citation>
    <scope>NUCLEOTIDE SEQUENCE [LARGE SCALE GENOMIC DNA]</scope>
    <source>
        <strain evidence="2">W744_W776</strain>
    </source>
</reference>
<feature type="region of interest" description="Disordered" evidence="1">
    <location>
        <begin position="1"/>
        <end position="30"/>
    </location>
</feature>
<name>A0AAV6UI00_9ARAC</name>
<evidence type="ECO:0000313" key="3">
    <source>
        <dbReference type="Proteomes" id="UP000827092"/>
    </source>
</evidence>
<keyword evidence="3" id="KW-1185">Reference proteome</keyword>